<dbReference type="InterPro" id="IPR011050">
    <property type="entry name" value="Pectin_lyase_fold/virulence"/>
</dbReference>
<dbReference type="SMART" id="SM00912">
    <property type="entry name" value="Haemagg_act"/>
    <property type="match status" value="1"/>
</dbReference>
<dbReference type="Pfam" id="PF05594">
    <property type="entry name" value="Fil_haemagg"/>
    <property type="match status" value="11"/>
</dbReference>
<feature type="domain" description="Filamentous haemagglutinin FhaB/tRNA nuclease CdiA-like TPS" evidence="8">
    <location>
        <begin position="86"/>
        <end position="206"/>
    </location>
</feature>
<feature type="region of interest" description="Disordered" evidence="6">
    <location>
        <begin position="1401"/>
        <end position="1425"/>
    </location>
</feature>
<feature type="compositionally biased region" description="Basic and acidic residues" evidence="6">
    <location>
        <begin position="2910"/>
        <end position="2920"/>
    </location>
</feature>
<dbReference type="InterPro" id="IPR024973">
    <property type="entry name" value="ESPR"/>
</dbReference>
<sequence>MNKRLYRIVFNKARGMLMVVSELARGCAGTSPSSGIGRSLQRLVCRVGALSFALWLASGAVTIQAAGIVADASAPGKQQPTVISTANGTTQVNIQTPSAGGVSRNTYSQFDVGRDGVILNNSHKNTSTQIGGMVTANPWLAKGEAKVILNEVNAHNPSQLNGYIEVAGQKADVVIASPSGITCDGCGFINAGRATLTTGTAQMQDGRITGYQVERGDITVNGSGLDSTRQEHTDIIARAVQVNAAIHAQDLRVTTGRNAVDAAHEKVSALADKGAAKPALALDVAQVGGMYAGKIRLLGTEKGVGVRNAGNIGAEAGTVTLSADGRIENSGALWSSADATLSSTASVQNSGSIAAEHNVSLTGTEIASTGTLAAGVLPDGSIGNDGNLTLNASGTLNMHGLNAAGGNIKAVGQGLDASGSVTQGNAITLDAGQGSLSTENAQIVARDTLSAATSGTLDNNGGLLAADQLTLSAKRLQNQKGQISQSGTRALTLNHQDGIDNREGVIAANATVNVNAASLDNRKGQIVAADTGTLTIKTAGLTDNREGELAAADSLSVTANRLDNSGGFISAEQGRVGLTSSKVLMNAGGTIAARDTLTLDSAGLNNDEGLIQSGADTIVDTHGNSISNRDNQTTGGIVSFGKLHVNAGSINNQHGMLAGVKETEIWAKNVDNRDGTLASDSTLQLNAHAVDNQRGTLSTGNDLSLALADNLDNRNGTLSAAGSLSIHAGALDNTQGTLVSGEDARIDTSRITNQRGMIAARSDLAITGQRLNNDSSGLVQSGGDLRLTIERISNRDSGDAGGIVSQGNLSLKTTDLQNDAGVILTEKQATLDATRFSNIAGTLFALDTLALATHSDSDNRQGIIQGSGIVLDTHGYQLDNREGTIYSLAAMQLATAGLNNQNGTLGTKGDFSLLATSLDNRSGGRLVSEQAMALTLDRLDNQDGQIQSLGKLVVNAVSGAIDNTLGLIRSGATVTLNAASLLNRNTQAEEKGIEGLDVTIHSQQLENAQGTVLAGKTLSITNAGTLDNTQGELSAAGKLSLSGAAMRLLNTDGVVISGERVNIDASDVTGDGQLLSLGDMALRTRQAFNNTGDIIANGSVTFTTPGRVTNAGNLLAGTTLDLTATSLFNAASGEIAAGATWLSVAGSLDNYGLIDGSQTWLRAGTLTNAGTGRIYGDHLSLQATTLNNLAQGGKAATLAGRQRVDIGADTINNRDHALIYSDGALAIGGQIDARGFATGQAKTLNNHSATIESAGDMALSISQINNVNDRFSTDVALISTEEMHEYQHRGSPDRWDANTKGVFVDRNSADRLLNLNTPDDTGANNDNFYEYSYTRTIEEEVITESDPGKILSGGNMLIAAHQVLNDKSQIVAGGTLGIFADSVDNVMPEGSRWITDAGSVTHYSRKSKKGGDSQGKSTSDYTPPVVIQSITLNPGRMEGNSQAEGSDISLSPATAHGTDATLQEVGSLTVGVETIVPGQGALSPELPAGHTPAKWIEMPASDAQDVVIRAAGPDTRLPDSSLFNTLPDPSAAYLVETDPRFTNNKTWLGSDYMQNAFATDPNNVHKRLGDGYYEQRLVREQIIALTGGRYLGDYRDDETQFKALMDTGIAFGQEHQLIPGVALTAEQMSLLTEDMVWLVNTRVQLANGSWQTVMVPQVYVRVQPGDIDGSGALMGGQNVVMNLNRDLVNSGTIHGREVVQLSADNITNRAGMIQGADVSLLARTDINNIGGTISGNHSVLASAGRDINITTTTRSAQSTAGKNSFERTAIERVAGIYVQGDDGKLVLNAGRDLSLTGAQVVNSGSDSQTVLNAGRDLNLSTVTTSTSDNLTWDKDNWLKQSVTQQVGSQISGAGDATMIAGRDVNAQAAYVEAGDQLGVGAGRDISITAATERSEFESHHKSTGSSGALSKKTVTTHDVVNRETAQGALFSGDTVILQADNNLLVQGSNIVGDNDVHLAAGNNLTLTTAEEHNQESHQRQEKKSGFSGTGGIGFSYGKQSLKVTDTAQDTTHRGSTIGSINGNVTLSAGSDLNVHGSELIAGQDMTLVGKNVSLTAATDSGTQTHTVEQKTSGLTLALSGAAGGALDSSVRTLKQAGETDNDRLAALQAVKGALTLGQGAQAVVLDQATGDQKGNDNTIGVSLSYGSQSSKSTQTSTQTTAKGSSLTAGNNLTVVATDGDLLVHGSQLDARNDLWLQASQDVNLISALNTSTLDGKNESHGSSAGVGIGYGSGGLGINVSASVNGGKGKEHGNGTTHTETTVNAGETLSIVSGRDATLAGAQASGKTVVADIGRNLTLVSEQDTDSYDSKQQNASAGGSFTFGSMSGSASVNYSRDKMTSDYASVKEQTGIFAGTGGFDITVGDHTQLDGAVIASTAEADRNRLDTGTLGWRDIHNTAEYEVEHQSVGISTGGSIAGQFAGNMASNLLAGADSSGSAEGTTHAAVGEGTITVHDGANQTQDITTLSRDTENANGSIDAIFDKEKEMRRMEEAQLIAEIGMQVADIARTQGEIAKQEAMKDPAALSAAEEKLRAEGKSNPTPQEIADQAGRTAMEQYGTGSDMQRAIQAATAAVQGLAGGDMTAALAGAAAPYVAEVIGHRSGLDDTMEKAAAHAVANAVLAAMQGEDALAGAAGALAGELAGTIALEMYGKDVAALSESEKQTISALATLAAGIAGGVAGDGTASAIAGAQSGKTVVENNLMAGSEDVQVAWLQQHGTDMASCADEPSSASCQKAINERDAVGLALASGGVALLPGSAQAMWGLGAGANAGVSYWADDAIDPANAAIAGWVNVFSMGNGIVGTVGWNAAGGAFGNWIDNKDPLSGAISNGIGSAAGYGIGKGITWSTDKVTNAVGKWVTNGWDPKYDPTWIKYAEVNRNDIIRESMKPSNVPGTAGDIGGSIGSELGGKATEKVSEEIKK</sequence>
<evidence type="ECO:0000256" key="5">
    <source>
        <dbReference type="ARBA" id="ARBA00024043"/>
    </source>
</evidence>
<comment type="similarity">
    <text evidence="5">In the N-terminal section; belongs to the CdiA toxin family.</text>
</comment>
<dbReference type="Pfam" id="PF13332">
    <property type="entry name" value="Fil_haemagg_2"/>
    <property type="match status" value="3"/>
</dbReference>
<accession>A0A9X4BDF9</accession>
<comment type="subcellular location">
    <subcellularLocation>
        <location evidence="1">Target cell</location>
        <location evidence="1">Target cell cytoplasm</location>
    </subcellularLocation>
</comment>
<dbReference type="Pfam" id="PF05860">
    <property type="entry name" value="TPS"/>
    <property type="match status" value="1"/>
</dbReference>
<feature type="compositionally biased region" description="Gly residues" evidence="6">
    <location>
        <begin position="2896"/>
        <end position="2906"/>
    </location>
</feature>
<dbReference type="InterPro" id="IPR008638">
    <property type="entry name" value="FhaB/CdiA-like_TPS"/>
</dbReference>
<dbReference type="InterPro" id="IPR025157">
    <property type="entry name" value="Hemagglutinin_rpt"/>
</dbReference>
<keyword evidence="2" id="KW-0800">Toxin</keyword>
<dbReference type="NCBIfam" id="TIGR01731">
    <property type="entry name" value="fil_hemag_20aa"/>
    <property type="match status" value="23"/>
</dbReference>
<evidence type="ECO:0000313" key="10">
    <source>
        <dbReference type="Proteomes" id="UP001149314"/>
    </source>
</evidence>
<evidence type="ECO:0000256" key="4">
    <source>
        <dbReference type="ARBA" id="ARBA00023026"/>
    </source>
</evidence>
<dbReference type="Pfam" id="PF04829">
    <property type="entry name" value="PT-VENN"/>
    <property type="match status" value="1"/>
</dbReference>
<organism evidence="9 10">
    <name type="scientific">Leclercia adecarboxylata</name>
    <dbReference type="NCBI Taxonomy" id="83655"/>
    <lineage>
        <taxon>Bacteria</taxon>
        <taxon>Pseudomonadati</taxon>
        <taxon>Pseudomonadota</taxon>
        <taxon>Gammaproteobacteria</taxon>
        <taxon>Enterobacterales</taxon>
        <taxon>Enterobacteriaceae</taxon>
        <taxon>Leclercia</taxon>
    </lineage>
</organism>
<comment type="caution">
    <text evidence="9">The sequence shown here is derived from an EMBL/GenBank/DDBJ whole genome shotgun (WGS) entry which is preliminary data.</text>
</comment>
<gene>
    <name evidence="9" type="ORF">OEZ79_12550</name>
</gene>
<feature type="compositionally biased region" description="Low complexity" evidence="6">
    <location>
        <begin position="2142"/>
        <end position="2164"/>
    </location>
</feature>
<dbReference type="InterPro" id="IPR010069">
    <property type="entry name" value="CdiA_FHA1_rpt"/>
</dbReference>
<dbReference type="InterPro" id="IPR008619">
    <property type="entry name" value="Filamentous_hemagglutn_rpt"/>
</dbReference>
<dbReference type="RefSeq" id="WP_272708264.1">
    <property type="nucleotide sequence ID" value="NZ_JAOBPK010000012.1"/>
</dbReference>
<name>A0A9X4BDF9_9ENTR</name>
<dbReference type="GO" id="GO:0003824">
    <property type="term" value="F:catalytic activity"/>
    <property type="evidence" value="ECO:0007669"/>
    <property type="project" value="UniProtKB-ARBA"/>
</dbReference>
<keyword evidence="4" id="KW-0843">Virulence</keyword>
<evidence type="ECO:0000256" key="2">
    <source>
        <dbReference type="ARBA" id="ARBA00022656"/>
    </source>
</evidence>
<dbReference type="Gene3D" id="2.160.20.10">
    <property type="entry name" value="Single-stranded right-handed beta-helix, Pectin lyase-like"/>
    <property type="match status" value="1"/>
</dbReference>
<feature type="region of interest" description="Disordered" evidence="6">
    <location>
        <begin position="1435"/>
        <end position="1454"/>
    </location>
</feature>
<evidence type="ECO:0000256" key="3">
    <source>
        <dbReference type="ARBA" id="ARBA00022913"/>
    </source>
</evidence>
<dbReference type="SUPFAM" id="SSF51126">
    <property type="entry name" value="Pectin lyase-like"/>
    <property type="match status" value="1"/>
</dbReference>
<feature type="region of interest" description="Disordered" evidence="6">
    <location>
        <begin position="2139"/>
        <end position="2164"/>
    </location>
</feature>
<dbReference type="Pfam" id="PF13018">
    <property type="entry name" value="ESPR"/>
    <property type="match status" value="1"/>
</dbReference>
<feature type="region of interest" description="Disordered" evidence="6">
    <location>
        <begin position="2516"/>
        <end position="2545"/>
    </location>
</feature>
<evidence type="ECO:0000256" key="6">
    <source>
        <dbReference type="SAM" id="MobiDB-lite"/>
    </source>
</evidence>
<keyword evidence="3" id="KW-1266">Target cell cytoplasm</keyword>
<feature type="region of interest" description="Disordered" evidence="6">
    <location>
        <begin position="1970"/>
        <end position="1989"/>
    </location>
</feature>
<dbReference type="InterPro" id="IPR006914">
    <property type="entry name" value="VENN_dom"/>
</dbReference>
<keyword evidence="7" id="KW-0812">Transmembrane</keyword>
<feature type="compositionally biased region" description="Basic and acidic residues" evidence="6">
    <location>
        <begin position="1970"/>
        <end position="1984"/>
    </location>
</feature>
<dbReference type="InterPro" id="IPR012334">
    <property type="entry name" value="Pectin_lyas_fold"/>
</dbReference>
<evidence type="ECO:0000256" key="1">
    <source>
        <dbReference type="ARBA" id="ARBA00004219"/>
    </source>
</evidence>
<dbReference type="GO" id="GO:0090729">
    <property type="term" value="F:toxin activity"/>
    <property type="evidence" value="ECO:0007669"/>
    <property type="project" value="UniProtKB-KW"/>
</dbReference>
<dbReference type="NCBIfam" id="TIGR01901">
    <property type="entry name" value="adhes_NPXG"/>
    <property type="match status" value="1"/>
</dbReference>
<keyword evidence="7" id="KW-0472">Membrane</keyword>
<feature type="compositionally biased region" description="Polar residues" evidence="6">
    <location>
        <begin position="1439"/>
        <end position="1452"/>
    </location>
</feature>
<dbReference type="Proteomes" id="UP001149314">
    <property type="component" value="Unassembled WGS sequence"/>
</dbReference>
<evidence type="ECO:0000313" key="9">
    <source>
        <dbReference type="EMBL" id="MDC6639069.1"/>
    </source>
</evidence>
<feature type="transmembrane region" description="Helical" evidence="7">
    <location>
        <begin position="47"/>
        <end position="70"/>
    </location>
</feature>
<proteinExistence type="inferred from homology"/>
<keyword evidence="7" id="KW-1133">Transmembrane helix</keyword>
<feature type="region of interest" description="Disordered" evidence="6">
    <location>
        <begin position="2885"/>
        <end position="2920"/>
    </location>
</feature>
<dbReference type="EMBL" id="JAOURS010000011">
    <property type="protein sequence ID" value="MDC6639069.1"/>
    <property type="molecule type" value="Genomic_DNA"/>
</dbReference>
<reference evidence="9" key="1">
    <citation type="journal article" date="2023" name="Genes Genomics">
        <title>Genomic insights of Leclercia adecarboxylata strains linked to an outbreak in public hospitals in Mexico.</title>
        <authorList>
            <person name="Barrios-Villa E."/>
            <person name="Pacheco-Flores B."/>
            <person name="Lozano-Zarain P."/>
            <person name="Del Campo-Ortega R."/>
            <person name="de Jesus Ascencio-Montiel I."/>
            <person name="Gonzalez-Leon M."/>
            <person name="Camorlinga-Ponce M."/>
            <person name="Gaytan Cervantes F.J."/>
            <person name="Gonzalez Torres C."/>
            <person name="Aguilar E."/>
            <person name="Gonzalez Ibarra J."/>
            <person name="Torres Lopez F.J."/>
            <person name="Rosas-Vargas H."/>
            <person name="Gonzalez-Bonilla C.R."/>
            <person name="Del Carmen Rocha-Gracia R."/>
        </authorList>
    </citation>
    <scope>NUCLEOTIDE SEQUENCE</scope>
    <source>
        <strain evidence="9">Lac40</strain>
    </source>
</reference>
<protein>
    <submittedName>
        <fullName evidence="9">Hemagglutinin repeat-containing protein</fullName>
    </submittedName>
</protein>
<evidence type="ECO:0000256" key="7">
    <source>
        <dbReference type="SAM" id="Phobius"/>
    </source>
</evidence>
<evidence type="ECO:0000259" key="8">
    <source>
        <dbReference type="SMART" id="SM00912"/>
    </source>
</evidence>